<keyword evidence="3" id="KW-1185">Reference proteome</keyword>
<feature type="transmembrane region" description="Helical" evidence="1">
    <location>
        <begin position="66"/>
        <end position="84"/>
    </location>
</feature>
<reference evidence="2 3" key="1">
    <citation type="submission" date="2016-03" db="EMBL/GenBank/DDBJ databases">
        <title>Chemosynthetic sulphur-oxidizing symbionts of marine invertebrate animals are capable of nitrogen fixation.</title>
        <authorList>
            <person name="Petersen J.M."/>
            <person name="Kemper A."/>
            <person name="Gruber-Vodicka H."/>
            <person name="Cardini U."/>
            <person name="Geest Mvander."/>
            <person name="Kleiner M."/>
            <person name="Bulgheresi S."/>
            <person name="Fussmann M."/>
            <person name="Herbold C."/>
            <person name="Seah B.K.B."/>
            <person name="Antony C.Paul."/>
            <person name="Liu D."/>
            <person name="Belitz A."/>
            <person name="Weber M."/>
        </authorList>
    </citation>
    <scope>NUCLEOTIDE SEQUENCE [LARGE SCALE GENOMIC DNA]</scope>
    <source>
        <strain evidence="2">G_D</strain>
    </source>
</reference>
<name>A0A1E2UQ18_9GAMM</name>
<feature type="transmembrane region" description="Helical" evidence="1">
    <location>
        <begin position="6"/>
        <end position="28"/>
    </location>
</feature>
<keyword evidence="1" id="KW-0812">Transmembrane</keyword>
<evidence type="ECO:0000313" key="2">
    <source>
        <dbReference type="EMBL" id="ODB96848.1"/>
    </source>
</evidence>
<evidence type="ECO:0000256" key="1">
    <source>
        <dbReference type="SAM" id="Phobius"/>
    </source>
</evidence>
<feature type="transmembrane region" description="Helical" evidence="1">
    <location>
        <begin position="96"/>
        <end position="113"/>
    </location>
</feature>
<dbReference type="EMBL" id="LVJZ01000003">
    <property type="protein sequence ID" value="ODB96848.1"/>
    <property type="molecule type" value="Genomic_DNA"/>
</dbReference>
<proteinExistence type="predicted"/>
<feature type="transmembrane region" description="Helical" evidence="1">
    <location>
        <begin position="35"/>
        <end position="54"/>
    </location>
</feature>
<protein>
    <submittedName>
        <fullName evidence="2">Uncharacterized protein</fullName>
    </submittedName>
</protein>
<dbReference type="AlphaFoldDB" id="A0A1E2UQ18"/>
<organism evidence="2 3">
    <name type="scientific">Candidatus Thiodiazotropha endoloripes</name>
    <dbReference type="NCBI Taxonomy" id="1818881"/>
    <lineage>
        <taxon>Bacteria</taxon>
        <taxon>Pseudomonadati</taxon>
        <taxon>Pseudomonadota</taxon>
        <taxon>Gammaproteobacteria</taxon>
        <taxon>Chromatiales</taxon>
        <taxon>Sedimenticolaceae</taxon>
        <taxon>Candidatus Thiodiazotropha</taxon>
    </lineage>
</organism>
<keyword evidence="1" id="KW-1133">Transmembrane helix</keyword>
<dbReference type="RefSeq" id="WP_069013942.1">
    <property type="nucleotide sequence ID" value="NZ_LVJW01000003.1"/>
</dbReference>
<keyword evidence="1" id="KW-0472">Membrane</keyword>
<accession>A0A1E2UQ18</accession>
<gene>
    <name evidence="2" type="ORF">A3196_08805</name>
</gene>
<comment type="caution">
    <text evidence="2">The sequence shown here is derived from an EMBL/GenBank/DDBJ whole genome shotgun (WGS) entry which is preliminary data.</text>
</comment>
<evidence type="ECO:0000313" key="3">
    <source>
        <dbReference type="Proteomes" id="UP000094849"/>
    </source>
</evidence>
<dbReference type="Proteomes" id="UP000094849">
    <property type="component" value="Unassembled WGS sequence"/>
</dbReference>
<sequence length="123" mass="13749">MSKPIIILWTVLSFVVSGIFVFYGLMLLQVEQLPPLSFIAATVALSYGLATIYLLSQAWTKTDTNLIQITKYIVVAMFIAQVVLNLDVGMISSFEWLGLLVLSLMIGINWFSIKSVTEYHNQA</sequence>